<accession>A0A8C3U449</accession>
<dbReference type="AlphaFoldDB" id="A0A8C3U449"/>
<feature type="region of interest" description="Disordered" evidence="1">
    <location>
        <begin position="1"/>
        <end position="28"/>
    </location>
</feature>
<organism evidence="2 3">
    <name type="scientific">Catharus ustulatus</name>
    <name type="common">Russet-backed thrush</name>
    <name type="synonym">Hylocichla ustulatus</name>
    <dbReference type="NCBI Taxonomy" id="91951"/>
    <lineage>
        <taxon>Eukaryota</taxon>
        <taxon>Metazoa</taxon>
        <taxon>Chordata</taxon>
        <taxon>Craniata</taxon>
        <taxon>Vertebrata</taxon>
        <taxon>Euteleostomi</taxon>
        <taxon>Archelosauria</taxon>
        <taxon>Archosauria</taxon>
        <taxon>Dinosauria</taxon>
        <taxon>Saurischia</taxon>
        <taxon>Theropoda</taxon>
        <taxon>Coelurosauria</taxon>
        <taxon>Aves</taxon>
        <taxon>Neognathae</taxon>
        <taxon>Neoaves</taxon>
        <taxon>Telluraves</taxon>
        <taxon>Australaves</taxon>
        <taxon>Passeriformes</taxon>
        <taxon>Turdidae</taxon>
        <taxon>Catharus</taxon>
    </lineage>
</organism>
<name>A0A8C3U449_CATUS</name>
<reference evidence="2" key="3">
    <citation type="submission" date="2025-09" db="UniProtKB">
        <authorList>
            <consortium name="Ensembl"/>
        </authorList>
    </citation>
    <scope>IDENTIFICATION</scope>
</reference>
<reference evidence="2" key="1">
    <citation type="submission" date="2020-10" db="EMBL/GenBank/DDBJ databases">
        <title>Catharus ustulatus (Swainson's thrush) genome, bCatUst1, primary haplotype v2.</title>
        <authorList>
            <person name="Delmore K."/>
            <person name="Vafadar M."/>
            <person name="Formenti G."/>
            <person name="Chow W."/>
            <person name="Pelan S."/>
            <person name="Howe K."/>
            <person name="Rhie A."/>
            <person name="Mountcastle J."/>
            <person name="Haase B."/>
            <person name="Fedrigo O."/>
            <person name="Jarvis E.D."/>
        </authorList>
    </citation>
    <scope>NUCLEOTIDE SEQUENCE [LARGE SCALE GENOMIC DNA]</scope>
</reference>
<sequence length="240" mass="25697">MGGVPEGWGGVPERGWGPSSTPNYSSHHSLHITTSLPCRHVCFYAADSRPLPAHHYVTSALHPPSVMAVRVRVPPGAPPEPLPVQLLPCRIQHDGPAPVAVFLRPRPGPELWASFRGRRLGGRELPLPAGYRGLLLRGEEPGDPSQVRPGGQRPPEPPHPLSPLTFGLARALQWGPLAQAVSLGGLHPQMEPRPLICSACCGRGQVSLNELRQVTRGAWPGRAWPGRGLTTCPACSSPWG</sequence>
<dbReference type="PANTHER" id="PTHR47204">
    <property type="entry name" value="OS02G0168900 PROTEIN"/>
    <property type="match status" value="1"/>
</dbReference>
<feature type="compositionally biased region" description="Gly residues" evidence="1">
    <location>
        <begin position="1"/>
        <end position="12"/>
    </location>
</feature>
<evidence type="ECO:0000313" key="2">
    <source>
        <dbReference type="Ensembl" id="ENSCUSP00005010110.1"/>
    </source>
</evidence>
<gene>
    <name evidence="2" type="primary">RNASEH2C</name>
</gene>
<dbReference type="Gene3D" id="2.40.128.680">
    <property type="match status" value="1"/>
</dbReference>
<keyword evidence="3" id="KW-1185">Reference proteome</keyword>
<dbReference type="Proteomes" id="UP000694563">
    <property type="component" value="Chromosome 32"/>
</dbReference>
<dbReference type="Ensembl" id="ENSCUST00005010539.1">
    <property type="protein sequence ID" value="ENSCUSP00005010110.1"/>
    <property type="gene ID" value="ENSCUSG00005006436.1"/>
</dbReference>
<dbReference type="GO" id="GO:0032299">
    <property type="term" value="C:ribonuclease H2 complex"/>
    <property type="evidence" value="ECO:0007669"/>
    <property type="project" value="InterPro"/>
</dbReference>
<evidence type="ECO:0000256" key="1">
    <source>
        <dbReference type="SAM" id="MobiDB-lite"/>
    </source>
</evidence>
<feature type="compositionally biased region" description="Pro residues" evidence="1">
    <location>
        <begin position="152"/>
        <end position="161"/>
    </location>
</feature>
<dbReference type="InterPro" id="IPR013924">
    <property type="entry name" value="RNase_H2_suC"/>
</dbReference>
<dbReference type="PANTHER" id="PTHR47204:SF1">
    <property type="entry name" value="RIBONUCLEASE H2 SUBUNIT C"/>
    <property type="match status" value="1"/>
</dbReference>
<evidence type="ECO:0000313" key="3">
    <source>
        <dbReference type="Proteomes" id="UP000694563"/>
    </source>
</evidence>
<dbReference type="Pfam" id="PF08615">
    <property type="entry name" value="RNase_H2_suC"/>
    <property type="match status" value="1"/>
</dbReference>
<reference evidence="2" key="2">
    <citation type="submission" date="2025-08" db="UniProtKB">
        <authorList>
            <consortium name="Ensembl"/>
        </authorList>
    </citation>
    <scope>IDENTIFICATION</scope>
</reference>
<dbReference type="GO" id="GO:0006401">
    <property type="term" value="P:RNA catabolic process"/>
    <property type="evidence" value="ECO:0007669"/>
    <property type="project" value="InterPro"/>
</dbReference>
<feature type="region of interest" description="Disordered" evidence="1">
    <location>
        <begin position="134"/>
        <end position="163"/>
    </location>
</feature>
<protein>
    <submittedName>
        <fullName evidence="2">Uncharacterized protein</fullName>
    </submittedName>
</protein>
<dbReference type="CDD" id="cd09271">
    <property type="entry name" value="RNase_H2-C"/>
    <property type="match status" value="1"/>
</dbReference>
<proteinExistence type="predicted"/>